<evidence type="ECO:0000313" key="2">
    <source>
        <dbReference type="EMBL" id="GBE87316.1"/>
    </source>
</evidence>
<keyword evidence="3" id="KW-1185">Reference proteome</keyword>
<dbReference type="RefSeq" id="XP_027618229.1">
    <property type="nucleotide sequence ID" value="XM_027762428.1"/>
</dbReference>
<sequence length="137" mass="15125">MAFELGVFYLQEDLQRRWYFSIDANITDNVQSVTKKIDDYAGPNGSKLPTNSVDCEGRDFKPFINPHEPLPRCWTLEQLGICEGRAVLAIGRTVGVCQCNPRGSRADPDGEPHTQGGDPCSNVFLSSLPLRVGDTPK</sequence>
<protein>
    <submittedName>
        <fullName evidence="2">Uncharacterized protein</fullName>
    </submittedName>
</protein>
<dbReference type="EMBL" id="BFAD01000010">
    <property type="protein sequence ID" value="GBE87316.1"/>
    <property type="molecule type" value="Genomic_DNA"/>
</dbReference>
<comment type="caution">
    <text evidence="2">The sequence shown here is derived from an EMBL/GenBank/DDBJ whole genome shotgun (WGS) entry which is preliminary data.</text>
</comment>
<dbReference type="GeneID" id="38784233"/>
<reference evidence="2 3" key="1">
    <citation type="journal article" date="2018" name="Sci. Rep.">
        <title>Genome sequence of the cauliflower mushroom Sparassis crispa (Hanabiratake) and its association with beneficial usage.</title>
        <authorList>
            <person name="Kiyama R."/>
            <person name="Furutani Y."/>
            <person name="Kawaguchi K."/>
            <person name="Nakanishi T."/>
        </authorList>
    </citation>
    <scope>NUCLEOTIDE SEQUENCE [LARGE SCALE GENOMIC DNA]</scope>
</reference>
<dbReference type="InParanoid" id="A0A401GYS1"/>
<feature type="region of interest" description="Disordered" evidence="1">
    <location>
        <begin position="101"/>
        <end position="122"/>
    </location>
</feature>
<dbReference type="AlphaFoldDB" id="A0A401GYS1"/>
<evidence type="ECO:0000313" key="3">
    <source>
        <dbReference type="Proteomes" id="UP000287166"/>
    </source>
</evidence>
<evidence type="ECO:0000256" key="1">
    <source>
        <dbReference type="SAM" id="MobiDB-lite"/>
    </source>
</evidence>
<organism evidence="2 3">
    <name type="scientific">Sparassis crispa</name>
    <dbReference type="NCBI Taxonomy" id="139825"/>
    <lineage>
        <taxon>Eukaryota</taxon>
        <taxon>Fungi</taxon>
        <taxon>Dikarya</taxon>
        <taxon>Basidiomycota</taxon>
        <taxon>Agaricomycotina</taxon>
        <taxon>Agaricomycetes</taxon>
        <taxon>Polyporales</taxon>
        <taxon>Sparassidaceae</taxon>
        <taxon>Sparassis</taxon>
    </lineage>
</organism>
<name>A0A401GYS1_9APHY</name>
<dbReference type="Proteomes" id="UP000287166">
    <property type="component" value="Unassembled WGS sequence"/>
</dbReference>
<accession>A0A401GYS1</accession>
<gene>
    <name evidence="2" type="ORF">SCP_1005640</name>
</gene>
<proteinExistence type="predicted"/>